<evidence type="ECO:0000259" key="7">
    <source>
        <dbReference type="PROSITE" id="PS51185"/>
    </source>
</evidence>
<sequence>MDFPELLQGVPAAETMRDLQLQGILPDSHRFLRLVSKLGTGLNATSSDMVAQAIQRIFAALRWMEQMSDWGERTLGSRLQIAARAKGLTRLKHKAAKRKQIRYCSVVCIFQRRGLPEPALQAIHQLRSKGMEVPICTLALAIDVCLQDGQVLHAKELFLQAQHAAAEKLQGLHTETTGAAGMEVEVEKSAEKSVEKTVKSDADDPKLDTLDAPDQDDQEDQEEIPQLPMADEAALRTDGLPSWLSPREGHLIALLACHVAILTHLAPLPSTFWHNCDGNDPANCHQPYREATSRQLSEVLDATEVLKDGLQLLKSAHSAMTNSSHETIALLGGADGQGRRHRFALRYLMSPAARLVLGRPTAQLQEMIVAEGLDLEDLARHGLMESMESMESMKSESGANLLEEPEEPKEPSAQDKSDVRSIIIKLLEGLDGRPLCREELDDHMRSMGRKKIKRPGMVIQSFRMAARLAELGVHALTLQENTKEIFTDSEASEAFTKATAATRHLAPDTDSCAAAIEALFACGAADAAEMIYSKCRSAFLPNPALYSAVIFGRLSCGNGQGATDAMLDMHSAGFVPHQRFLSRCLRLMGPFCQQGLLLIDRLGLDTMQRKLLHVLMEACNASFDPASSILELYQFLKQKGWGADGDTCFAMLRALCGMPNVDSAIQELNGFFQKDMIPAHPGFEILLRECFGLANSRHRALLVMEARRTWVEAVSEATCDGRRLIQTALELRREVEEELPVEAEEPDARARERIFSEEPWETEVHEDQDGDGQDAKTVVKSDSGNDVALDDSCFGPKCRFRWILKAYCVALPLHLAAINAAQYVLWRYSLVRSGKQKALLQQEFDQALSDKHSEASQLHAKVPEIHCETQGPHGSDALDAWEPLSFILLVIFQLGALEVNEGTQIRLMRMLFRALPAGSHLLAKHVDFIEREASRLTPAALTDLISICNAQSEATPPFRSAAGKKRLAEIVETYYLSRNCGEAIKLSTTLRFVKAHQLAPFMDEAVLMQPVLGAFNEGTQHHAWNLGENDVFLQLYMISFALRKGWRLAAGRLVDRFGVGRKTVQSLEIPNWSSQHGCFQEECEACLREAEDAEERELRAATDRKMAAAAEEDAISLQLPDSVAQQVFFVANAADLDDVEQRLSQLVTCDGGSDHIFKKLAEKGRTLGLDAEWKPFLEKRGGMQKHRRSTQSAGMEPCSTLQVAADDFVVVFDLLSLAPKKASTASRLSRLLSPLFSHSGILKIGFGLQHDLQRLAASYPHLECFRCMNATLDVQDSFMTLRREKGQSTGLSALCVEHFGLPLSKRLQTSDWGARPLSKEQLLYAALDAFCLLGLARKLPAEILQTQNLKVQSVGEKLVVSAVGTLPAADAEEVAKLDADISSKGAEIRAMKAAGQPKSAWQAEVAVLLQLKSKYRDLVLVQSTKFATFAFLAAEDMFLHATSLLPLPCAGDVQWSSLDIPVPPWRTRSPRLLHGAATVSSVRPRRR</sequence>
<keyword evidence="3" id="KW-0067">ATP-binding</keyword>
<protein>
    <submittedName>
        <fullName evidence="10">Exonuclease mut-7-like</fullName>
    </submittedName>
</protein>
<accession>A0A9P1BHD1</accession>
<dbReference type="GO" id="GO:0004812">
    <property type="term" value="F:aminoacyl-tRNA ligase activity"/>
    <property type="evidence" value="ECO:0007669"/>
    <property type="project" value="UniProtKB-KW"/>
</dbReference>
<reference evidence="9" key="2">
    <citation type="submission" date="2024-04" db="EMBL/GenBank/DDBJ databases">
        <authorList>
            <person name="Chen Y."/>
            <person name="Shah S."/>
            <person name="Dougan E. K."/>
            <person name="Thang M."/>
            <person name="Chan C."/>
        </authorList>
    </citation>
    <scope>NUCLEOTIDE SEQUENCE [LARGE SCALE GENOMIC DNA]</scope>
</reference>
<dbReference type="SUPFAM" id="SSF47060">
    <property type="entry name" value="S15/NS1 RNA-binding domain"/>
    <property type="match status" value="1"/>
</dbReference>
<dbReference type="SUPFAM" id="SSF53098">
    <property type="entry name" value="Ribonuclease H-like"/>
    <property type="match status" value="1"/>
</dbReference>
<dbReference type="InterPro" id="IPR002562">
    <property type="entry name" value="3'-5'_exonuclease_dom"/>
</dbReference>
<keyword evidence="10" id="KW-0540">Nuclease</keyword>
<evidence type="ECO:0000256" key="3">
    <source>
        <dbReference type="ARBA" id="ARBA00022840"/>
    </source>
</evidence>
<dbReference type="InterPro" id="IPR012337">
    <property type="entry name" value="RNaseH-like_sf"/>
</dbReference>
<dbReference type="InterPro" id="IPR052408">
    <property type="entry name" value="Exonuclease_MUT-7-like"/>
</dbReference>
<dbReference type="InterPro" id="IPR036397">
    <property type="entry name" value="RNaseH_sf"/>
</dbReference>
<keyword evidence="10" id="KW-0269">Exonuclease</keyword>
<feature type="compositionally biased region" description="Basic and acidic residues" evidence="6">
    <location>
        <begin position="185"/>
        <end position="209"/>
    </location>
</feature>
<dbReference type="GO" id="GO:0003676">
    <property type="term" value="F:nucleic acid binding"/>
    <property type="evidence" value="ECO:0007669"/>
    <property type="project" value="InterPro"/>
</dbReference>
<dbReference type="EMBL" id="CAMXCT020000080">
    <property type="protein sequence ID" value="CAL1126884.1"/>
    <property type="molecule type" value="Genomic_DNA"/>
</dbReference>
<dbReference type="PANTHER" id="PTHR47765:SF2">
    <property type="entry name" value="EXONUCLEASE MUT-7 HOMOLOG"/>
    <property type="match status" value="1"/>
</dbReference>
<evidence type="ECO:0000256" key="5">
    <source>
        <dbReference type="ARBA" id="ARBA00023146"/>
    </source>
</evidence>
<dbReference type="Pfam" id="PF00458">
    <property type="entry name" value="WHEP-TRS"/>
    <property type="match status" value="1"/>
</dbReference>
<feature type="compositionally biased region" description="Basic and acidic residues" evidence="6">
    <location>
        <begin position="408"/>
        <end position="417"/>
    </location>
</feature>
<comment type="caution">
    <text evidence="8">The sequence shown here is derived from an EMBL/GenBank/DDBJ whole genome shotgun (WGS) entry which is preliminary data.</text>
</comment>
<evidence type="ECO:0000256" key="6">
    <source>
        <dbReference type="SAM" id="MobiDB-lite"/>
    </source>
</evidence>
<organism evidence="8">
    <name type="scientific">Cladocopium goreaui</name>
    <dbReference type="NCBI Taxonomy" id="2562237"/>
    <lineage>
        <taxon>Eukaryota</taxon>
        <taxon>Sar</taxon>
        <taxon>Alveolata</taxon>
        <taxon>Dinophyceae</taxon>
        <taxon>Suessiales</taxon>
        <taxon>Symbiodiniaceae</taxon>
        <taxon>Cladocopium</taxon>
    </lineage>
</organism>
<dbReference type="Proteomes" id="UP001152797">
    <property type="component" value="Unassembled WGS sequence"/>
</dbReference>
<feature type="compositionally biased region" description="Acidic residues" evidence="6">
    <location>
        <begin position="211"/>
        <end position="223"/>
    </location>
</feature>
<reference evidence="8" key="1">
    <citation type="submission" date="2022-10" db="EMBL/GenBank/DDBJ databases">
        <authorList>
            <person name="Chen Y."/>
            <person name="Dougan E. K."/>
            <person name="Chan C."/>
            <person name="Rhodes N."/>
            <person name="Thang M."/>
        </authorList>
    </citation>
    <scope>NUCLEOTIDE SEQUENCE</scope>
</reference>
<dbReference type="EMBL" id="CAMXCT010000080">
    <property type="protein sequence ID" value="CAI3973509.1"/>
    <property type="molecule type" value="Genomic_DNA"/>
</dbReference>
<feature type="region of interest" description="Disordered" evidence="6">
    <location>
        <begin position="182"/>
        <end position="228"/>
    </location>
</feature>
<dbReference type="OrthoDB" id="10261556at2759"/>
<evidence type="ECO:0000313" key="9">
    <source>
        <dbReference type="EMBL" id="CAL1126884.1"/>
    </source>
</evidence>
<evidence type="ECO:0000256" key="1">
    <source>
        <dbReference type="ARBA" id="ARBA00022598"/>
    </source>
</evidence>
<dbReference type="EMBL" id="CAMXCT030000080">
    <property type="protein sequence ID" value="CAL4760821.1"/>
    <property type="molecule type" value="Genomic_DNA"/>
</dbReference>
<keyword evidence="1" id="KW-0436">Ligase</keyword>
<gene>
    <name evidence="8" type="ORF">C1SCF055_LOCUS2013</name>
</gene>
<dbReference type="GO" id="GO:0005524">
    <property type="term" value="F:ATP binding"/>
    <property type="evidence" value="ECO:0007669"/>
    <property type="project" value="UniProtKB-KW"/>
</dbReference>
<dbReference type="PROSITE" id="PS51185">
    <property type="entry name" value="WHEP_TRS_2"/>
    <property type="match status" value="1"/>
</dbReference>
<proteinExistence type="predicted"/>
<dbReference type="GO" id="GO:0006418">
    <property type="term" value="P:tRNA aminoacylation for protein translation"/>
    <property type="evidence" value="ECO:0007669"/>
    <property type="project" value="InterPro"/>
</dbReference>
<evidence type="ECO:0000313" key="10">
    <source>
        <dbReference type="EMBL" id="CAL4760821.1"/>
    </source>
</evidence>
<keyword evidence="11" id="KW-1185">Reference proteome</keyword>
<evidence type="ECO:0000256" key="2">
    <source>
        <dbReference type="ARBA" id="ARBA00022741"/>
    </source>
</evidence>
<dbReference type="InterPro" id="IPR011990">
    <property type="entry name" value="TPR-like_helical_dom_sf"/>
</dbReference>
<dbReference type="SMART" id="SM00991">
    <property type="entry name" value="WHEP-TRS"/>
    <property type="match status" value="1"/>
</dbReference>
<evidence type="ECO:0000256" key="4">
    <source>
        <dbReference type="ARBA" id="ARBA00022917"/>
    </source>
</evidence>
<evidence type="ECO:0000313" key="8">
    <source>
        <dbReference type="EMBL" id="CAI3973509.1"/>
    </source>
</evidence>
<dbReference type="InterPro" id="IPR009068">
    <property type="entry name" value="uS15_NS1_RNA-bd_sf"/>
</dbReference>
<dbReference type="Gene3D" id="3.30.420.10">
    <property type="entry name" value="Ribonuclease H-like superfamily/Ribonuclease H"/>
    <property type="match status" value="1"/>
</dbReference>
<evidence type="ECO:0000313" key="11">
    <source>
        <dbReference type="Proteomes" id="UP001152797"/>
    </source>
</evidence>
<dbReference type="GO" id="GO:0008408">
    <property type="term" value="F:3'-5' exonuclease activity"/>
    <property type="evidence" value="ECO:0007669"/>
    <property type="project" value="InterPro"/>
</dbReference>
<keyword evidence="2" id="KW-0547">Nucleotide-binding</keyword>
<keyword evidence="5" id="KW-0030">Aminoacyl-tRNA synthetase</keyword>
<dbReference type="Gene3D" id="1.10.287.10">
    <property type="entry name" value="S15/NS1, RNA-binding"/>
    <property type="match status" value="1"/>
</dbReference>
<feature type="compositionally biased region" description="Low complexity" evidence="6">
    <location>
        <begin position="387"/>
        <end position="397"/>
    </location>
</feature>
<dbReference type="Gene3D" id="1.25.40.10">
    <property type="entry name" value="Tetratricopeptide repeat domain"/>
    <property type="match status" value="1"/>
</dbReference>
<name>A0A9P1BHD1_9DINO</name>
<dbReference type="InterPro" id="IPR000738">
    <property type="entry name" value="WHEP-TRS_dom"/>
</dbReference>
<feature type="domain" description="WHEP-TRS" evidence="7">
    <location>
        <begin position="1373"/>
        <end position="1429"/>
    </location>
</feature>
<dbReference type="PANTHER" id="PTHR47765">
    <property type="entry name" value="3'-5' EXONUCLEASE DOMAIN-CONTAINING PROTEIN"/>
    <property type="match status" value="1"/>
</dbReference>
<keyword evidence="4" id="KW-0648">Protein biosynthesis</keyword>
<dbReference type="Pfam" id="PF01612">
    <property type="entry name" value="DNA_pol_A_exo1"/>
    <property type="match status" value="1"/>
</dbReference>
<feature type="region of interest" description="Disordered" evidence="6">
    <location>
        <begin position="387"/>
        <end position="417"/>
    </location>
</feature>
<keyword evidence="10" id="KW-0378">Hydrolase</keyword>